<dbReference type="PANTHER" id="PTHR11880:SF53">
    <property type="entry name" value="SMALL RIBOSOMAL SUBUNIT PROTEIN US19U-RELATED"/>
    <property type="match status" value="1"/>
</dbReference>
<feature type="transmembrane region" description="Helical" evidence="11">
    <location>
        <begin position="215"/>
        <end position="248"/>
    </location>
</feature>
<evidence type="ECO:0000256" key="5">
    <source>
        <dbReference type="ARBA" id="ARBA00022692"/>
    </source>
</evidence>
<dbReference type="Pfam" id="PF03208">
    <property type="entry name" value="PRA1"/>
    <property type="match status" value="1"/>
</dbReference>
<evidence type="ECO:0000256" key="4">
    <source>
        <dbReference type="ARBA" id="ARBA00007345"/>
    </source>
</evidence>
<evidence type="ECO:0000256" key="3">
    <source>
        <dbReference type="ARBA" id="ARBA00006483"/>
    </source>
</evidence>
<evidence type="ECO:0000256" key="1">
    <source>
        <dbReference type="ARBA" id="ARBA00002501"/>
    </source>
</evidence>
<dbReference type="AlphaFoldDB" id="A0A8S1ZBM6"/>
<evidence type="ECO:0000256" key="10">
    <source>
        <dbReference type="RuleBase" id="RU003485"/>
    </source>
</evidence>
<evidence type="ECO:0000256" key="9">
    <source>
        <dbReference type="ARBA" id="ARBA00023274"/>
    </source>
</evidence>
<feature type="transmembrane region" description="Helical" evidence="11">
    <location>
        <begin position="282"/>
        <end position="303"/>
    </location>
</feature>
<name>A0A8S1ZBM6_ARAAE</name>
<proteinExistence type="inferred from homology"/>
<dbReference type="HAMAP" id="MF_00531">
    <property type="entry name" value="Ribosomal_uS19"/>
    <property type="match status" value="1"/>
</dbReference>
<comment type="similarity">
    <text evidence="3">Belongs to the PRA1 family.</text>
</comment>
<dbReference type="SUPFAM" id="SSF54570">
    <property type="entry name" value="Ribosomal protein S19"/>
    <property type="match status" value="1"/>
</dbReference>
<evidence type="ECO:0000256" key="11">
    <source>
        <dbReference type="SAM" id="Phobius"/>
    </source>
</evidence>
<dbReference type="PANTHER" id="PTHR11880">
    <property type="entry name" value="RIBOSOMAL PROTEIN S19P FAMILY MEMBER"/>
    <property type="match status" value="1"/>
</dbReference>
<dbReference type="GO" id="GO:0022627">
    <property type="term" value="C:cytosolic small ribosomal subunit"/>
    <property type="evidence" value="ECO:0007669"/>
    <property type="project" value="TreeGrafter"/>
</dbReference>
<keyword evidence="8 11" id="KW-0472">Membrane</keyword>
<dbReference type="NCBIfam" id="TIGR01025">
    <property type="entry name" value="uS19_arch"/>
    <property type="match status" value="1"/>
</dbReference>
<dbReference type="GO" id="GO:0003723">
    <property type="term" value="F:RNA binding"/>
    <property type="evidence" value="ECO:0007669"/>
    <property type="project" value="InterPro"/>
</dbReference>
<evidence type="ECO:0000256" key="2">
    <source>
        <dbReference type="ARBA" id="ARBA00004127"/>
    </source>
</evidence>
<dbReference type="GO" id="GO:0003735">
    <property type="term" value="F:structural constituent of ribosome"/>
    <property type="evidence" value="ECO:0007669"/>
    <property type="project" value="InterPro"/>
</dbReference>
<dbReference type="PRINTS" id="PR00975">
    <property type="entry name" value="RIBOSOMALS19"/>
</dbReference>
<dbReference type="Proteomes" id="UP000682877">
    <property type="component" value="Chromosome 1"/>
</dbReference>
<evidence type="ECO:0000313" key="13">
    <source>
        <dbReference type="Proteomes" id="UP000682877"/>
    </source>
</evidence>
<accession>A0A8S1ZBM6</accession>
<evidence type="ECO:0000256" key="8">
    <source>
        <dbReference type="ARBA" id="ARBA00023136"/>
    </source>
</evidence>
<organism evidence="12 13">
    <name type="scientific">Arabidopsis arenosa</name>
    <name type="common">Sand rock-cress</name>
    <name type="synonym">Cardaminopsis arenosa</name>
    <dbReference type="NCBI Taxonomy" id="38785"/>
    <lineage>
        <taxon>Eukaryota</taxon>
        <taxon>Viridiplantae</taxon>
        <taxon>Streptophyta</taxon>
        <taxon>Embryophyta</taxon>
        <taxon>Tracheophyta</taxon>
        <taxon>Spermatophyta</taxon>
        <taxon>Magnoliopsida</taxon>
        <taxon>eudicotyledons</taxon>
        <taxon>Gunneridae</taxon>
        <taxon>Pentapetalae</taxon>
        <taxon>rosids</taxon>
        <taxon>malvids</taxon>
        <taxon>Brassicales</taxon>
        <taxon>Brassicaceae</taxon>
        <taxon>Camelineae</taxon>
        <taxon>Arabidopsis</taxon>
    </lineage>
</organism>
<dbReference type="GO" id="GO:0016192">
    <property type="term" value="P:vesicle-mediated transport"/>
    <property type="evidence" value="ECO:0007669"/>
    <property type="project" value="UniProtKB-ARBA"/>
</dbReference>
<evidence type="ECO:0008006" key="14">
    <source>
        <dbReference type="Google" id="ProtNLM"/>
    </source>
</evidence>
<keyword evidence="6 10" id="KW-0689">Ribosomal protein</keyword>
<dbReference type="NCBIfam" id="NF003121">
    <property type="entry name" value="PRK04038.1"/>
    <property type="match status" value="1"/>
</dbReference>
<gene>
    <name evidence="12" type="ORF">AARE701A_LOCUS273</name>
</gene>
<dbReference type="InterPro" id="IPR005713">
    <property type="entry name" value="Ribosomal_uS19_euk/arc"/>
</dbReference>
<keyword evidence="13" id="KW-1185">Reference proteome</keyword>
<dbReference type="InterPro" id="IPR023575">
    <property type="entry name" value="Ribosomal_uS19_SF"/>
</dbReference>
<keyword evidence="5 11" id="KW-0812">Transmembrane</keyword>
<protein>
    <recommendedName>
        <fullName evidence="14">40S ribosomal protein S15</fullName>
    </recommendedName>
</protein>
<dbReference type="PROSITE" id="PS00323">
    <property type="entry name" value="RIBOSOMAL_S19"/>
    <property type="match status" value="1"/>
</dbReference>
<dbReference type="GO" id="GO:0000028">
    <property type="term" value="P:ribosomal small subunit assembly"/>
    <property type="evidence" value="ECO:0007669"/>
    <property type="project" value="TreeGrafter"/>
</dbReference>
<keyword evidence="9 10" id="KW-0687">Ribonucleoprotein</keyword>
<dbReference type="InterPro" id="IPR020934">
    <property type="entry name" value="Ribosomal_uS19_CS"/>
</dbReference>
<keyword evidence="7 11" id="KW-1133">Transmembrane helix</keyword>
<feature type="transmembrane region" description="Helical" evidence="11">
    <location>
        <begin position="255"/>
        <end position="276"/>
    </location>
</feature>
<reference evidence="12" key="1">
    <citation type="submission" date="2021-01" db="EMBL/GenBank/DDBJ databases">
        <authorList>
            <person name="Bezrukov I."/>
        </authorList>
    </citation>
    <scope>NUCLEOTIDE SEQUENCE</scope>
</reference>
<evidence type="ECO:0000313" key="12">
    <source>
        <dbReference type="EMBL" id="CAE5956503.1"/>
    </source>
</evidence>
<evidence type="ECO:0000256" key="7">
    <source>
        <dbReference type="ARBA" id="ARBA00022989"/>
    </source>
</evidence>
<dbReference type="FunFam" id="3.30.860.10:FF:000002">
    <property type="entry name" value="40S ribosomal protein S15"/>
    <property type="match status" value="1"/>
</dbReference>
<dbReference type="InterPro" id="IPR002222">
    <property type="entry name" value="Ribosomal_uS19"/>
</dbReference>
<comment type="subcellular location">
    <subcellularLocation>
        <location evidence="2">Endomembrane system</location>
        <topology evidence="2">Multi-pass membrane protein</topology>
    </subcellularLocation>
</comment>
<sequence>MADIEPQVAAAEVPKKRTFKKFAFRGVDLDALLDMSTDDLVKLFSSRIRRRFSRGLTRKPMALIKKLRKAKREAPQGEKPEPVRTHLRNMVIVPEMIGSIIGVYNGKTFNQVEIKPEMIGHYLAEFSISYKPVKHGRPGVGATHSSRFIPLKRDPIAMANQVITGIKETAQSITGAARPWGDFLDLSAFSFPSSIADATTRVTQNLTHFRINYSIILSILIGLTLITRPIAILAFIAVGLAWFFLYFAREEPLTIFGFTIDDGIVAVLLIGLSIGSLVTTGVWLRALTTVGFGVLVLILHAALRGTDDLVSDDLESPYGPMLSTAGGGNDGARGDYSGI</sequence>
<dbReference type="Gene3D" id="3.30.860.10">
    <property type="entry name" value="30s Ribosomal Protein S19, Chain A"/>
    <property type="match status" value="1"/>
</dbReference>
<dbReference type="GO" id="GO:0006412">
    <property type="term" value="P:translation"/>
    <property type="evidence" value="ECO:0007669"/>
    <property type="project" value="InterPro"/>
</dbReference>
<evidence type="ECO:0000256" key="6">
    <source>
        <dbReference type="ARBA" id="ARBA00022980"/>
    </source>
</evidence>
<dbReference type="InterPro" id="IPR004895">
    <property type="entry name" value="Prenylated_rab_accept_PRA1"/>
</dbReference>
<dbReference type="EMBL" id="LR999451">
    <property type="protein sequence ID" value="CAE5956503.1"/>
    <property type="molecule type" value="Genomic_DNA"/>
</dbReference>
<dbReference type="Pfam" id="PF00203">
    <property type="entry name" value="Ribosomal_S19"/>
    <property type="match status" value="1"/>
</dbReference>
<comment type="function">
    <text evidence="1">May be involved in both secretory and endocytic intracellular trafficking in the endosomal/prevacuolar compartments.</text>
</comment>
<comment type="similarity">
    <text evidence="4 10">Belongs to the universal ribosomal protein uS19 family.</text>
</comment>
<dbReference type="GO" id="GO:0005783">
    <property type="term" value="C:endoplasmic reticulum"/>
    <property type="evidence" value="ECO:0007669"/>
    <property type="project" value="UniProtKB-ARBA"/>
</dbReference>